<name>A0A1M5MSQ6_9GAMM</name>
<proteinExistence type="predicted"/>
<dbReference type="RefSeq" id="WP_073299851.1">
    <property type="nucleotide sequence ID" value="NZ_FQXA01000002.1"/>
</dbReference>
<evidence type="ECO:0000313" key="1">
    <source>
        <dbReference type="EMBL" id="SHG80215.1"/>
    </source>
</evidence>
<dbReference type="EMBL" id="FQXA01000002">
    <property type="protein sequence ID" value="SHG80215.1"/>
    <property type="molecule type" value="Genomic_DNA"/>
</dbReference>
<accession>A0A1M5MSQ6</accession>
<protein>
    <submittedName>
        <fullName evidence="1">Uncharacterized protein</fullName>
    </submittedName>
</protein>
<dbReference type="Proteomes" id="UP000184000">
    <property type="component" value="Unassembled WGS sequence"/>
</dbReference>
<dbReference type="GeneID" id="98638162"/>
<sequence>MKIALAGFRGEMPIVDERLLPEQNAQVARNVYLRRGTLKPERAPGPITGLPNVVAPSSLYRYPNGNNGAGFWMIWGNGKPVHAVKSPLADDAWQRVYWTGDGTPKMGGIAEITGGAQPFPARSFRLGIPAPAAAPVVAAPTDRVSDDEQPLTAVQTSYVVTLISRFGEEGPPSFASTPIIRWDMVDDAPAGGSVNLSLPAIPSGAHDIITKRIYRAESSGVFQHVGDVPAAQGSFTDAVPSENIGVSLPSLEWDMPDDRLVGLTALPGGFLAGYFGNTLCFSEAFYPHAWPVAYQLAFSEDIVGVAAVAGGLVVATNGRPHMITGSSPAAMADMHLDEDQPCVSGRSLVDMGEYAVYASPNGLVAVGGGSAQLLTKTMISKEQWKALKPETIHAYRHDGRYLAFYQSGCFAFTPGEGFEFFDVSATAGWYDLDKDQLCLIQGNSITAWGSGAAMTLRWRSKVHEIAPGSGGFSCAKVIARQYPVTLRLIADGVTMLELPVASRDLFRLPAGYALCRDWEVEVVAAYEVQSVQIASSPSEIV</sequence>
<dbReference type="AlphaFoldDB" id="A0A1M5MSQ6"/>
<reference evidence="1 2" key="1">
    <citation type="submission" date="2016-11" db="EMBL/GenBank/DDBJ databases">
        <authorList>
            <person name="Jaros S."/>
            <person name="Januszkiewicz K."/>
            <person name="Wedrychowicz H."/>
        </authorList>
    </citation>
    <scope>NUCLEOTIDE SEQUENCE [LARGE SCALE GENOMIC DNA]</scope>
    <source>
        <strain evidence="1 2">DSM 18231</strain>
    </source>
</reference>
<organism evidence="1 2">
    <name type="scientific">Stutzerimonas xanthomarina DSM 18231</name>
    <dbReference type="NCBI Taxonomy" id="1403346"/>
    <lineage>
        <taxon>Bacteria</taxon>
        <taxon>Pseudomonadati</taxon>
        <taxon>Pseudomonadota</taxon>
        <taxon>Gammaproteobacteria</taxon>
        <taxon>Pseudomonadales</taxon>
        <taxon>Pseudomonadaceae</taxon>
        <taxon>Stutzerimonas</taxon>
    </lineage>
</organism>
<gene>
    <name evidence="1" type="ORF">SAMN02744645_1461</name>
</gene>
<evidence type="ECO:0000313" key="2">
    <source>
        <dbReference type="Proteomes" id="UP000184000"/>
    </source>
</evidence>